<dbReference type="InterPro" id="IPR016032">
    <property type="entry name" value="Sig_transdc_resp-reg_C-effctor"/>
</dbReference>
<gene>
    <name evidence="7" type="ORF">BCAL_1058</name>
</gene>
<dbReference type="eggNOG" id="COG2197">
    <property type="taxonomic scope" value="Bacteria"/>
</dbReference>
<evidence type="ECO:0000313" key="7">
    <source>
        <dbReference type="EMBL" id="KFI51328.1"/>
    </source>
</evidence>
<dbReference type="GO" id="GO:0003677">
    <property type="term" value="F:DNA binding"/>
    <property type="evidence" value="ECO:0007669"/>
    <property type="project" value="UniProtKB-KW"/>
</dbReference>
<dbReference type="PROSITE" id="PS50110">
    <property type="entry name" value="RESPONSE_REGULATORY"/>
    <property type="match status" value="1"/>
</dbReference>
<dbReference type="InterPro" id="IPR011006">
    <property type="entry name" value="CheY-like_superfamily"/>
</dbReference>
<keyword evidence="2" id="KW-0238">DNA-binding</keyword>
<accession>A0A086ZXS8</accession>
<comment type="caution">
    <text evidence="7">The sequence shown here is derived from an EMBL/GenBank/DDBJ whole genome shotgun (WGS) entry which is preliminary data.</text>
</comment>
<feature type="domain" description="Response regulatory" evidence="6">
    <location>
        <begin position="4"/>
        <end position="126"/>
    </location>
</feature>
<dbReference type="InterPro" id="IPR036388">
    <property type="entry name" value="WH-like_DNA-bd_sf"/>
</dbReference>
<reference evidence="7 8" key="1">
    <citation type="submission" date="2014-03" db="EMBL/GenBank/DDBJ databases">
        <title>Genomics of Bifidobacteria.</title>
        <authorList>
            <person name="Ventura M."/>
            <person name="Milani C."/>
            <person name="Lugli G.A."/>
        </authorList>
    </citation>
    <scope>NUCLEOTIDE SEQUENCE [LARGE SCALE GENOMIC DNA]</scope>
    <source>
        <strain evidence="7 8">DSM 23973</strain>
    </source>
</reference>
<organism evidence="7 8">
    <name type="scientific">Bifidobacterium callitrichos DSM 23973</name>
    <dbReference type="NCBI Taxonomy" id="1437609"/>
    <lineage>
        <taxon>Bacteria</taxon>
        <taxon>Bacillati</taxon>
        <taxon>Actinomycetota</taxon>
        <taxon>Actinomycetes</taxon>
        <taxon>Bifidobacteriales</taxon>
        <taxon>Bifidobacteriaceae</taxon>
        <taxon>Bifidobacterium</taxon>
    </lineage>
</organism>
<dbReference type="SMART" id="SM00421">
    <property type="entry name" value="HTH_LUXR"/>
    <property type="match status" value="1"/>
</dbReference>
<name>A0A086ZXS8_9BIFI</name>
<dbReference type="Pfam" id="PF00072">
    <property type="entry name" value="Response_reg"/>
    <property type="match status" value="1"/>
</dbReference>
<evidence type="ECO:0000256" key="3">
    <source>
        <dbReference type="ARBA" id="ARBA00023163"/>
    </source>
</evidence>
<dbReference type="PRINTS" id="PR00038">
    <property type="entry name" value="HTHLUXR"/>
</dbReference>
<dbReference type="Gene3D" id="1.10.10.10">
    <property type="entry name" value="Winged helix-like DNA-binding domain superfamily/Winged helix DNA-binding domain"/>
    <property type="match status" value="1"/>
</dbReference>
<feature type="modified residue" description="4-aspartylphosphate" evidence="4">
    <location>
        <position position="61"/>
    </location>
</feature>
<feature type="domain" description="HTH luxR-type" evidence="5">
    <location>
        <begin position="149"/>
        <end position="214"/>
    </location>
</feature>
<dbReference type="PROSITE" id="PS50043">
    <property type="entry name" value="HTH_LUXR_2"/>
    <property type="match status" value="1"/>
</dbReference>
<protein>
    <submittedName>
        <fullName evidence="7">LuxR family transcriptional regulator</fullName>
    </submittedName>
</protein>
<keyword evidence="3" id="KW-0804">Transcription</keyword>
<evidence type="ECO:0000259" key="6">
    <source>
        <dbReference type="PROSITE" id="PS50110"/>
    </source>
</evidence>
<dbReference type="Gene3D" id="3.40.50.2300">
    <property type="match status" value="1"/>
</dbReference>
<evidence type="ECO:0000313" key="8">
    <source>
        <dbReference type="Proteomes" id="UP000029072"/>
    </source>
</evidence>
<evidence type="ECO:0000256" key="1">
    <source>
        <dbReference type="ARBA" id="ARBA00023015"/>
    </source>
</evidence>
<dbReference type="PANTHER" id="PTHR44688">
    <property type="entry name" value="DNA-BINDING TRANSCRIPTIONAL ACTIVATOR DEVR_DOSR"/>
    <property type="match status" value="1"/>
</dbReference>
<dbReference type="AlphaFoldDB" id="A0A086ZXS8"/>
<sequence>MTTRIGIVDNDYIVTEYLKKFITRISATWTSPVSIWTSNDPSDAIQYCCFEQPKTDVLFLDMALSDLSGPQICSSIRMMNSHTTIIGMTSYNLDIYRTALQNSGAQMLIDKANIQATVSKIMEYLKNGKPILREVGFPNTTSSPLSIQTQDDHSTLTQVEQLVVEKSLGGFSCKQIARELHITVNTVYAHRRNIRNKLHARTWQEVIINYQRQQTI</sequence>
<dbReference type="Proteomes" id="UP000029072">
    <property type="component" value="Unassembled WGS sequence"/>
</dbReference>
<evidence type="ECO:0000259" key="5">
    <source>
        <dbReference type="PROSITE" id="PS50043"/>
    </source>
</evidence>
<keyword evidence="1" id="KW-0805">Transcription regulation</keyword>
<dbReference type="EMBL" id="JGYS01000022">
    <property type="protein sequence ID" value="KFI51328.1"/>
    <property type="molecule type" value="Genomic_DNA"/>
</dbReference>
<dbReference type="PANTHER" id="PTHR44688:SF16">
    <property type="entry name" value="DNA-BINDING TRANSCRIPTIONAL ACTIVATOR DEVR_DOSR"/>
    <property type="match status" value="1"/>
</dbReference>
<dbReference type="CDD" id="cd00156">
    <property type="entry name" value="REC"/>
    <property type="match status" value="1"/>
</dbReference>
<dbReference type="InterPro" id="IPR000792">
    <property type="entry name" value="Tscrpt_reg_LuxR_C"/>
</dbReference>
<dbReference type="SUPFAM" id="SSF52172">
    <property type="entry name" value="CheY-like"/>
    <property type="match status" value="1"/>
</dbReference>
<dbReference type="GO" id="GO:0000160">
    <property type="term" value="P:phosphorelay signal transduction system"/>
    <property type="evidence" value="ECO:0007669"/>
    <property type="project" value="InterPro"/>
</dbReference>
<dbReference type="GO" id="GO:0006355">
    <property type="term" value="P:regulation of DNA-templated transcription"/>
    <property type="evidence" value="ECO:0007669"/>
    <property type="project" value="InterPro"/>
</dbReference>
<dbReference type="Pfam" id="PF00196">
    <property type="entry name" value="GerE"/>
    <property type="match status" value="1"/>
</dbReference>
<dbReference type="SUPFAM" id="SSF46894">
    <property type="entry name" value="C-terminal effector domain of the bipartite response regulators"/>
    <property type="match status" value="1"/>
</dbReference>
<dbReference type="InterPro" id="IPR001789">
    <property type="entry name" value="Sig_transdc_resp-reg_receiver"/>
</dbReference>
<proteinExistence type="predicted"/>
<keyword evidence="4" id="KW-0597">Phosphoprotein</keyword>
<evidence type="ECO:0000256" key="2">
    <source>
        <dbReference type="ARBA" id="ARBA00023125"/>
    </source>
</evidence>
<dbReference type="RefSeq" id="WP_160268294.1">
    <property type="nucleotide sequence ID" value="NZ_JDUV01000012.1"/>
</dbReference>
<evidence type="ECO:0000256" key="4">
    <source>
        <dbReference type="PROSITE-ProRule" id="PRU00169"/>
    </source>
</evidence>
<dbReference type="STRING" id="1437609.BCAL_1058"/>